<keyword evidence="1" id="KW-0472">Membrane</keyword>
<feature type="transmembrane region" description="Helical" evidence="1">
    <location>
        <begin position="37"/>
        <end position="60"/>
    </location>
</feature>
<protein>
    <submittedName>
        <fullName evidence="2">Uncharacterized protein</fullName>
    </submittedName>
</protein>
<evidence type="ECO:0000313" key="3">
    <source>
        <dbReference type="Proteomes" id="UP000557307"/>
    </source>
</evidence>
<proteinExistence type="predicted"/>
<comment type="caution">
    <text evidence="2">The sequence shown here is derived from an EMBL/GenBank/DDBJ whole genome shotgun (WGS) entry which is preliminary data.</text>
</comment>
<feature type="transmembrane region" description="Helical" evidence="1">
    <location>
        <begin position="94"/>
        <end position="116"/>
    </location>
</feature>
<keyword evidence="3" id="KW-1185">Reference proteome</keyword>
<feature type="transmembrane region" description="Helical" evidence="1">
    <location>
        <begin position="137"/>
        <end position="156"/>
    </location>
</feature>
<dbReference type="EMBL" id="JACHGF010000004">
    <property type="protein sequence ID" value="MBB5285027.1"/>
    <property type="molecule type" value="Genomic_DNA"/>
</dbReference>
<reference evidence="2 3" key="1">
    <citation type="submission" date="2020-08" db="EMBL/GenBank/DDBJ databases">
        <title>Genomic Encyclopedia of Type Strains, Phase IV (KMG-IV): sequencing the most valuable type-strain genomes for metagenomic binning, comparative biology and taxonomic classification.</title>
        <authorList>
            <person name="Goeker M."/>
        </authorList>
    </citation>
    <scope>NUCLEOTIDE SEQUENCE [LARGE SCALE GENOMIC DNA]</scope>
    <source>
        <strain evidence="2 3">DSM 105074</strain>
    </source>
</reference>
<keyword evidence="1" id="KW-0812">Transmembrane</keyword>
<accession>A0A840TTN0</accession>
<sequence>MIKFLKIVGVIIIAMIPSLIAIHCLKLSNVKFIGSEFLLGYLGIFLGFSFSILTFVLSVVDKVKQSIEPNYTVEQKETTQNRIKKFVDEQFDMLFFLFCSFIFVVLIMVVEVVNLSNALSSINIYIDKSKIFHITKINLLDAAKFSIFALSIYGIYDLLIGTMRFYMSSDGIINRESKK</sequence>
<organism evidence="2 3">
    <name type="scientific">Rhabdobacter roseus</name>
    <dbReference type="NCBI Taxonomy" id="1655419"/>
    <lineage>
        <taxon>Bacteria</taxon>
        <taxon>Pseudomonadati</taxon>
        <taxon>Bacteroidota</taxon>
        <taxon>Cytophagia</taxon>
        <taxon>Cytophagales</taxon>
        <taxon>Cytophagaceae</taxon>
        <taxon>Rhabdobacter</taxon>
    </lineage>
</organism>
<dbReference type="RefSeq" id="WP_184174965.1">
    <property type="nucleotide sequence ID" value="NZ_JACHGF010000004.1"/>
</dbReference>
<gene>
    <name evidence="2" type="ORF">HNQ92_003175</name>
</gene>
<evidence type="ECO:0000256" key="1">
    <source>
        <dbReference type="SAM" id="Phobius"/>
    </source>
</evidence>
<feature type="transmembrane region" description="Helical" evidence="1">
    <location>
        <begin position="6"/>
        <end position="25"/>
    </location>
</feature>
<evidence type="ECO:0000313" key="2">
    <source>
        <dbReference type="EMBL" id="MBB5285027.1"/>
    </source>
</evidence>
<keyword evidence="1" id="KW-1133">Transmembrane helix</keyword>
<name>A0A840TTN0_9BACT</name>
<dbReference type="AlphaFoldDB" id="A0A840TTN0"/>
<dbReference type="Proteomes" id="UP000557307">
    <property type="component" value="Unassembled WGS sequence"/>
</dbReference>